<proteinExistence type="predicted"/>
<organism evidence="2 3">
    <name type="scientific">Effrenium voratum</name>
    <dbReference type="NCBI Taxonomy" id="2562239"/>
    <lineage>
        <taxon>Eukaryota</taxon>
        <taxon>Sar</taxon>
        <taxon>Alveolata</taxon>
        <taxon>Dinophyceae</taxon>
        <taxon>Suessiales</taxon>
        <taxon>Symbiodiniaceae</taxon>
        <taxon>Effrenium</taxon>
    </lineage>
</organism>
<protein>
    <submittedName>
        <fullName evidence="2">Uncharacterized protein</fullName>
    </submittedName>
</protein>
<accession>A0AA36NA43</accession>
<dbReference type="EMBL" id="CAUJNA010003213">
    <property type="protein sequence ID" value="CAJ1395886.1"/>
    <property type="molecule type" value="Genomic_DNA"/>
</dbReference>
<reference evidence="2" key="1">
    <citation type="submission" date="2023-08" db="EMBL/GenBank/DDBJ databases">
        <authorList>
            <person name="Chen Y."/>
            <person name="Shah S."/>
            <person name="Dougan E. K."/>
            <person name="Thang M."/>
            <person name="Chan C."/>
        </authorList>
    </citation>
    <scope>NUCLEOTIDE SEQUENCE</scope>
</reference>
<keyword evidence="3" id="KW-1185">Reference proteome</keyword>
<sequence>MQAVYKIWEDACTEEDEFGEVEGFHSEVEDFENETSKAADYESLRQEARDTLLKAAMNGTLGAAFRTVRGKAEPAEPPVDVEALRSEARDALLKAAQSGRLANAFRQMREKDETEVLREQARDTLLAAAGDGRLSAALHQARSEAEIETLRSQAAGALLRATADGRLKEALLKTREDAQASALEAARLEARATLVRAAMDGRLSTALETAREESLRLEARDLLLSAARDGRLTTALQSVQKDPVEAVREKARLALMKTAEGGKLESAMAEIMETRKASEAQVEPTPFQFCPSVGTWMLPTFKVQPAVPQPAAEEAAAAVTEAAPAKITRSPSISKLTGKTKRRIIGAVVRAPSESVPVDPAPPVSSPKSDRRFILAGSPSNALRHKEPMSFHIGEESEKKGFGRQSSISAMFEAMGATELYRMDSEEAPAARPTSGSKPGTPGRMAKSASTGSVTAAVSAMALDLGLGGQKDRIGTPSMGSRCSSAGSLKPLKTNKFGKARGRARSRSRGCTDGQAAQLPFLKNGSTSVDWSISHVSVMLVPAASDLRWMAFFRAVLAWFDLADSSFNLWQSSGAGLLVAIRESFIYWQG</sequence>
<evidence type="ECO:0000256" key="1">
    <source>
        <dbReference type="SAM" id="MobiDB-lite"/>
    </source>
</evidence>
<dbReference type="Proteomes" id="UP001178507">
    <property type="component" value="Unassembled WGS sequence"/>
</dbReference>
<feature type="region of interest" description="Disordered" evidence="1">
    <location>
        <begin position="425"/>
        <end position="451"/>
    </location>
</feature>
<dbReference type="AlphaFoldDB" id="A0AA36NA43"/>
<gene>
    <name evidence="2" type="ORF">EVOR1521_LOCUS20215</name>
</gene>
<evidence type="ECO:0000313" key="2">
    <source>
        <dbReference type="EMBL" id="CAJ1395886.1"/>
    </source>
</evidence>
<name>A0AA36NA43_9DINO</name>
<evidence type="ECO:0000313" key="3">
    <source>
        <dbReference type="Proteomes" id="UP001178507"/>
    </source>
</evidence>
<comment type="caution">
    <text evidence="2">The sequence shown here is derived from an EMBL/GenBank/DDBJ whole genome shotgun (WGS) entry which is preliminary data.</text>
</comment>